<comment type="caution">
    <text evidence="3">The sequence shown here is derived from an EMBL/GenBank/DDBJ whole genome shotgun (WGS) entry which is preliminary data.</text>
</comment>
<evidence type="ECO:0000313" key="3">
    <source>
        <dbReference type="EMBL" id="KAJ6804110.1"/>
    </source>
</evidence>
<feature type="region of interest" description="Disordered" evidence="1">
    <location>
        <begin position="1"/>
        <end position="57"/>
    </location>
</feature>
<evidence type="ECO:0000313" key="4">
    <source>
        <dbReference type="Proteomes" id="UP001140949"/>
    </source>
</evidence>
<keyword evidence="2" id="KW-0812">Transmembrane</keyword>
<sequence length="235" mass="26175">MLRRLRTFPKIPLHRIPRTPLSTAASSPPPPPPPPPPPEPASESESADAEENSVVTREEAYRKIRNLDFSTATKILFTTPPKNKKFGLDFHLVQLFFVCLPSLGVYLVAQYARYEMRRMEAEAEKKKKQAEEEEKARKAELAPHEEGTSDAELSKVLVRLGALEEVVREIVEEKKITPHPDLSKKDKEVNKSSDPQSKPKPAESKREQNKVAVDGSSPPVSAPAADSPKAKDKGR</sequence>
<reference evidence="3" key="2">
    <citation type="submission" date="2023-04" db="EMBL/GenBank/DDBJ databases">
        <authorList>
            <person name="Bruccoleri R.E."/>
            <person name="Oakeley E.J."/>
            <person name="Faust A.-M."/>
            <person name="Dessus-Babus S."/>
            <person name="Altorfer M."/>
            <person name="Burckhardt D."/>
            <person name="Oertli M."/>
            <person name="Naumann U."/>
            <person name="Petersen F."/>
            <person name="Wong J."/>
        </authorList>
    </citation>
    <scope>NUCLEOTIDE SEQUENCE</scope>
    <source>
        <strain evidence="3">GSM-AAB239-AS_SAM_17_03QT</strain>
        <tissue evidence="3">Leaf</tissue>
    </source>
</reference>
<feature type="compositionally biased region" description="Basic and acidic residues" evidence="1">
    <location>
        <begin position="170"/>
        <end position="191"/>
    </location>
</feature>
<protein>
    <submittedName>
        <fullName evidence="3">Uncharacterized protein</fullName>
    </submittedName>
</protein>
<dbReference type="AlphaFoldDB" id="A0AAX6EJ92"/>
<reference evidence="3" key="1">
    <citation type="journal article" date="2023" name="GigaByte">
        <title>Genome assembly of the bearded iris, Iris pallida Lam.</title>
        <authorList>
            <person name="Bruccoleri R.E."/>
            <person name="Oakeley E.J."/>
            <person name="Faust A.M.E."/>
            <person name="Altorfer M."/>
            <person name="Dessus-Babus S."/>
            <person name="Burckhardt D."/>
            <person name="Oertli M."/>
            <person name="Naumann U."/>
            <person name="Petersen F."/>
            <person name="Wong J."/>
        </authorList>
    </citation>
    <scope>NUCLEOTIDE SEQUENCE</scope>
    <source>
        <strain evidence="3">GSM-AAB239-AS_SAM_17_03QT</strain>
    </source>
</reference>
<keyword evidence="2" id="KW-1133">Transmembrane helix</keyword>
<organism evidence="3 4">
    <name type="scientific">Iris pallida</name>
    <name type="common">Sweet iris</name>
    <dbReference type="NCBI Taxonomy" id="29817"/>
    <lineage>
        <taxon>Eukaryota</taxon>
        <taxon>Viridiplantae</taxon>
        <taxon>Streptophyta</taxon>
        <taxon>Embryophyta</taxon>
        <taxon>Tracheophyta</taxon>
        <taxon>Spermatophyta</taxon>
        <taxon>Magnoliopsida</taxon>
        <taxon>Liliopsida</taxon>
        <taxon>Asparagales</taxon>
        <taxon>Iridaceae</taxon>
        <taxon>Iridoideae</taxon>
        <taxon>Irideae</taxon>
        <taxon>Iris</taxon>
    </lineage>
</organism>
<feature type="region of interest" description="Disordered" evidence="1">
    <location>
        <begin position="170"/>
        <end position="235"/>
    </location>
</feature>
<feature type="compositionally biased region" description="Basic residues" evidence="1">
    <location>
        <begin position="1"/>
        <end position="17"/>
    </location>
</feature>
<dbReference type="EMBL" id="JANAVB010036020">
    <property type="protein sequence ID" value="KAJ6804110.1"/>
    <property type="molecule type" value="Genomic_DNA"/>
</dbReference>
<keyword evidence="2" id="KW-0472">Membrane</keyword>
<accession>A0AAX6EJ92</accession>
<gene>
    <name evidence="3" type="ORF">M6B38_186585</name>
</gene>
<feature type="compositionally biased region" description="Basic and acidic residues" evidence="1">
    <location>
        <begin position="200"/>
        <end position="209"/>
    </location>
</feature>
<keyword evidence="4" id="KW-1185">Reference proteome</keyword>
<dbReference type="SUPFAM" id="SSF101447">
    <property type="entry name" value="Formin homology 2 domain (FH2 domain)"/>
    <property type="match status" value="1"/>
</dbReference>
<proteinExistence type="predicted"/>
<feature type="transmembrane region" description="Helical" evidence="2">
    <location>
        <begin position="90"/>
        <end position="109"/>
    </location>
</feature>
<evidence type="ECO:0000256" key="1">
    <source>
        <dbReference type="SAM" id="MobiDB-lite"/>
    </source>
</evidence>
<dbReference type="PANTHER" id="PTHR36339">
    <property type="entry name" value="F23A5.5"/>
    <property type="match status" value="1"/>
</dbReference>
<evidence type="ECO:0000256" key="2">
    <source>
        <dbReference type="SAM" id="Phobius"/>
    </source>
</evidence>
<feature type="region of interest" description="Disordered" evidence="1">
    <location>
        <begin position="125"/>
        <end position="153"/>
    </location>
</feature>
<name>A0AAX6EJ92_IRIPA</name>
<feature type="compositionally biased region" description="Pro residues" evidence="1">
    <location>
        <begin position="27"/>
        <end position="40"/>
    </location>
</feature>
<feature type="compositionally biased region" description="Low complexity" evidence="1">
    <location>
        <begin position="211"/>
        <end position="227"/>
    </location>
</feature>
<dbReference type="Proteomes" id="UP001140949">
    <property type="component" value="Unassembled WGS sequence"/>
</dbReference>
<dbReference type="PANTHER" id="PTHR36339:SF2">
    <property type="entry name" value="F23A5.5"/>
    <property type="match status" value="1"/>
</dbReference>
<feature type="compositionally biased region" description="Basic and acidic residues" evidence="1">
    <location>
        <begin position="134"/>
        <end position="147"/>
    </location>
</feature>